<protein>
    <submittedName>
        <fullName evidence="6">VWA domain-containing protein</fullName>
    </submittedName>
</protein>
<dbReference type="InterPro" id="IPR036514">
    <property type="entry name" value="SGNH_hydro_sf"/>
</dbReference>
<dbReference type="InterPro" id="IPR037460">
    <property type="entry name" value="SEST-like"/>
</dbReference>
<evidence type="ECO:0000256" key="4">
    <source>
        <dbReference type="SAM" id="SignalP"/>
    </source>
</evidence>
<dbReference type="InterPro" id="IPR013830">
    <property type="entry name" value="SGNH_hydro"/>
</dbReference>
<dbReference type="SUPFAM" id="SSF52266">
    <property type="entry name" value="SGNH hydrolase"/>
    <property type="match status" value="1"/>
</dbReference>
<evidence type="ECO:0000259" key="5">
    <source>
        <dbReference type="PROSITE" id="PS50234"/>
    </source>
</evidence>
<dbReference type="Pfam" id="PF13472">
    <property type="entry name" value="Lipase_GDSL_2"/>
    <property type="match status" value="1"/>
</dbReference>
<evidence type="ECO:0000256" key="3">
    <source>
        <dbReference type="SAM" id="MobiDB-lite"/>
    </source>
</evidence>
<evidence type="ECO:0000313" key="6">
    <source>
        <dbReference type="EMBL" id="NYS69070.1"/>
    </source>
</evidence>
<name>A0A853EKM1_9ACTO</name>
<feature type="region of interest" description="Disordered" evidence="3">
    <location>
        <begin position="662"/>
        <end position="761"/>
    </location>
</feature>
<dbReference type="SUPFAM" id="SSF49299">
    <property type="entry name" value="PKD domain"/>
    <property type="match status" value="1"/>
</dbReference>
<evidence type="ECO:0000256" key="1">
    <source>
        <dbReference type="PIRSR" id="PIRSR637460-1"/>
    </source>
</evidence>
<dbReference type="RefSeq" id="WP_179900370.1">
    <property type="nucleotide sequence ID" value="NZ_JACBXV010000062.1"/>
</dbReference>
<keyword evidence="2" id="KW-1015">Disulfide bond</keyword>
<dbReference type="InterPro" id="IPR036465">
    <property type="entry name" value="vWFA_dom_sf"/>
</dbReference>
<feature type="domain" description="VWFA" evidence="5">
    <location>
        <begin position="329"/>
        <end position="519"/>
    </location>
</feature>
<dbReference type="SUPFAM" id="SSF53300">
    <property type="entry name" value="vWA-like"/>
    <property type="match status" value="1"/>
</dbReference>
<feature type="region of interest" description="Disordered" evidence="3">
    <location>
        <begin position="596"/>
        <end position="645"/>
    </location>
</feature>
<dbReference type="EMBL" id="JACBXV010000062">
    <property type="protein sequence ID" value="NYS69070.1"/>
    <property type="molecule type" value="Genomic_DNA"/>
</dbReference>
<feature type="compositionally biased region" description="Pro residues" evidence="3">
    <location>
        <begin position="667"/>
        <end position="679"/>
    </location>
</feature>
<dbReference type="Gene3D" id="2.60.40.10">
    <property type="entry name" value="Immunoglobulins"/>
    <property type="match status" value="1"/>
</dbReference>
<organism evidence="6 7">
    <name type="scientific">Actinomyces bowdenii</name>
    <dbReference type="NCBI Taxonomy" id="131109"/>
    <lineage>
        <taxon>Bacteria</taxon>
        <taxon>Bacillati</taxon>
        <taxon>Actinomycetota</taxon>
        <taxon>Actinomycetes</taxon>
        <taxon>Actinomycetales</taxon>
        <taxon>Actinomycetaceae</taxon>
        <taxon>Actinomyces</taxon>
    </lineage>
</organism>
<dbReference type="AlphaFoldDB" id="A0A853EKM1"/>
<feature type="disulfide bond" evidence="2">
    <location>
        <begin position="137"/>
        <end position="148"/>
    </location>
</feature>
<dbReference type="InterPro" id="IPR013783">
    <property type="entry name" value="Ig-like_fold"/>
</dbReference>
<dbReference type="Pfam" id="PF00092">
    <property type="entry name" value="VWA"/>
    <property type="match status" value="1"/>
</dbReference>
<comment type="caution">
    <text evidence="6">The sequence shown here is derived from an EMBL/GenBank/DDBJ whole genome shotgun (WGS) entry which is preliminary data.</text>
</comment>
<dbReference type="PANTHER" id="PTHR37981:SF1">
    <property type="entry name" value="SGNH HYDROLASE-TYPE ESTERASE DOMAIN-CONTAINING PROTEIN"/>
    <property type="match status" value="1"/>
</dbReference>
<dbReference type="CDD" id="cd00198">
    <property type="entry name" value="vWFA"/>
    <property type="match status" value="1"/>
</dbReference>
<feature type="chain" id="PRO_5032647641" evidence="4">
    <location>
        <begin position="35"/>
        <end position="761"/>
    </location>
</feature>
<dbReference type="InterPro" id="IPR035986">
    <property type="entry name" value="PKD_dom_sf"/>
</dbReference>
<dbReference type="PROSITE" id="PS50234">
    <property type="entry name" value="VWFA"/>
    <property type="match status" value="1"/>
</dbReference>
<accession>A0A853EKM1</accession>
<reference evidence="6 7" key="1">
    <citation type="submission" date="2020-07" db="EMBL/GenBank/DDBJ databases">
        <title>MOT database genomes.</title>
        <authorList>
            <person name="Joseph S."/>
            <person name="Aduse-Opoku J."/>
            <person name="Hashim A."/>
            <person name="Wade W."/>
            <person name="Curtis M."/>
        </authorList>
    </citation>
    <scope>NUCLEOTIDE SEQUENCE [LARGE SCALE GENOMIC DNA]</scope>
    <source>
        <strain evidence="6 7">WMus004</strain>
    </source>
</reference>
<feature type="active site" description="Nucleophile" evidence="1">
    <location>
        <position position="49"/>
    </location>
</feature>
<dbReference type="InterPro" id="IPR000601">
    <property type="entry name" value="PKD_dom"/>
</dbReference>
<dbReference type="GO" id="GO:0005975">
    <property type="term" value="P:carbohydrate metabolic process"/>
    <property type="evidence" value="ECO:0007669"/>
    <property type="project" value="UniProtKB-ARBA"/>
</dbReference>
<keyword evidence="4" id="KW-0732">Signal</keyword>
<gene>
    <name evidence="6" type="ORF">HZZ05_05980</name>
</gene>
<dbReference type="GO" id="GO:0019433">
    <property type="term" value="P:triglyceride catabolic process"/>
    <property type="evidence" value="ECO:0007669"/>
    <property type="project" value="TreeGrafter"/>
</dbReference>
<dbReference type="Proteomes" id="UP000572528">
    <property type="component" value="Unassembled WGS sequence"/>
</dbReference>
<dbReference type="SMART" id="SM00327">
    <property type="entry name" value="VWA"/>
    <property type="match status" value="1"/>
</dbReference>
<dbReference type="Gene3D" id="3.40.50.1110">
    <property type="entry name" value="SGNH hydrolase"/>
    <property type="match status" value="1"/>
</dbReference>
<feature type="compositionally biased region" description="Low complexity" evidence="3">
    <location>
        <begin position="680"/>
        <end position="692"/>
    </location>
</feature>
<feature type="compositionally biased region" description="Acidic residues" evidence="3">
    <location>
        <begin position="631"/>
        <end position="642"/>
    </location>
</feature>
<feature type="active site" evidence="1">
    <location>
        <position position="296"/>
    </location>
</feature>
<dbReference type="PANTHER" id="PTHR37981">
    <property type="entry name" value="LIPASE 2"/>
    <property type="match status" value="1"/>
</dbReference>
<evidence type="ECO:0000256" key="2">
    <source>
        <dbReference type="PIRSR" id="PIRSR637460-2"/>
    </source>
</evidence>
<dbReference type="Pfam" id="PF18911">
    <property type="entry name" value="PKD_4"/>
    <property type="match status" value="1"/>
</dbReference>
<feature type="signal peptide" evidence="4">
    <location>
        <begin position="1"/>
        <end position="34"/>
    </location>
</feature>
<dbReference type="InterPro" id="IPR002035">
    <property type="entry name" value="VWF_A"/>
</dbReference>
<evidence type="ECO:0000313" key="7">
    <source>
        <dbReference type="Proteomes" id="UP000572528"/>
    </source>
</evidence>
<proteinExistence type="predicted"/>
<dbReference type="GO" id="GO:0004806">
    <property type="term" value="F:triacylglycerol lipase activity"/>
    <property type="evidence" value="ECO:0007669"/>
    <property type="project" value="TreeGrafter"/>
</dbReference>
<sequence>MQSQVKNTITNLLTVTLSLIVATALPMAAPPAKAEVITNTLHITLLGDSYSAGTGAGSYYGDEGSYRSHNNWAHKYVDWLNDQGAPAILTNLAFNGGVTNDLLKDRGQISQIPTDTDVVMFTIGGNDVHFSDIVKQCFTLGIRDPETCKQKVDAANSGLADVRTHTEEILQKIDDKLPDGAQVILVGYPRLATDNEYILSEWGSTYDAGTGVRGLSDAARTVQSELVNNWNAAHPGLKVTYIDGVIDAFSEHEPDPSVRNKNDYRWLNEFFETEGVEGEDGKTTSKPSKDTNVFYHPNLIGHAKIAELIQAKVGIPNSVRPQDLKGTVDIVFVMDSTGSMQDDATAARNNIRSIMEQTSKRSSSYRFALVDYKDHPQFDPNNYLARTDVDFTTDPAAIEQGFDSLTFEGGNLFNTNATVYSGTMQALGLKWRDGAKKIALVIGDAPPRDPEPGTGYTAESVAKAAYDVDPVSVYGINTNGALNSTEFQSLVSQSGGTITDAASPDEITGLINQAIDAELNKPFAWIQGPYVAKAGEAIEIDAAASHATKGELTRIEWDFNGDGTYEETSTSTRIHHTFTEVYSGVIGLRVTQTDGQTATATTRVDVTDDGDITPHESDNCPDVNNYGQSDYDGDGIGDDCDADPGFPTQDLPGVCVVGETCSNNPSNTPPSTTPTPSPSADPSSDSAPATPTGADSSSTRGQDGDRAAEAETALFTQTGQAWPAPEPTQTSRWMLATAPPAAPAVRQRYTSLPQGAEPSMT</sequence>
<dbReference type="Gene3D" id="3.40.50.410">
    <property type="entry name" value="von Willebrand factor, type A domain"/>
    <property type="match status" value="1"/>
</dbReference>